<dbReference type="PANTHER" id="PTHR30576">
    <property type="entry name" value="COLANIC BIOSYNTHESIS UDP-GLUCOSE LIPID CARRIER TRANSFERASE"/>
    <property type="match status" value="1"/>
</dbReference>
<feature type="domain" description="Bacterial sugar transferase" evidence="8">
    <location>
        <begin position="254"/>
        <end position="433"/>
    </location>
</feature>
<proteinExistence type="inferred from homology"/>
<evidence type="ECO:0000256" key="2">
    <source>
        <dbReference type="ARBA" id="ARBA00006464"/>
    </source>
</evidence>
<evidence type="ECO:0000313" key="10">
    <source>
        <dbReference type="Proteomes" id="UP001454489"/>
    </source>
</evidence>
<dbReference type="InterPro" id="IPR017475">
    <property type="entry name" value="EPS_sugar_tfrase"/>
</dbReference>
<evidence type="ECO:0000256" key="6">
    <source>
        <dbReference type="ARBA" id="ARBA00023136"/>
    </source>
</evidence>
<dbReference type="RefSeq" id="WP_177963150.1">
    <property type="nucleotide sequence ID" value="NZ_JBBMEX010000011.1"/>
</dbReference>
<comment type="subcellular location">
    <subcellularLocation>
        <location evidence="1">Membrane</location>
        <topology evidence="1">Multi-pass membrane protein</topology>
    </subcellularLocation>
</comment>
<evidence type="ECO:0000256" key="1">
    <source>
        <dbReference type="ARBA" id="ARBA00004141"/>
    </source>
</evidence>
<sequence length="461" mass="53877">MNNREQYKRMLNFLANAVILFFQGMCFAYIWYEYYSRVIFMPFFRRGNWAVVGMYVLILFFFTRVMGGYKVGYLRISDICLSQLLAILASNVIGYLQICMIGRDYMPIGPIIMITWAEILFVVPWAYTVRWLFVRLYPPRKMLIIYGKYSPDDLIKKVNSRRDKYNICGAESIAIGYEELTKRIPDYEAVVLCDLPAHTRNKILKFCFEKSIRIYVTPKLSDIIISGSESIHLFDTPLYLCRNNGFSMDQRIFKRAMDIIGSLIGIIILSPFMLLTAVAIKAYDRGPVFFKQARLTQDGREFGIIKFRSMCIESEKNGAQLAKKHDDRITPVGRLIRKIHFDEIPQLFNILKGDMSIVGPRPERQEIASQYEEIIPEFRYRLKVKAGLTGYAQVYGKYNTTPYDKLKLDMLYIENYSFWLDIKILLMTFKVILQKENSEGIDENQITALKREIESKTTTKY</sequence>
<evidence type="ECO:0000256" key="7">
    <source>
        <dbReference type="SAM" id="Phobius"/>
    </source>
</evidence>
<keyword evidence="4 7" id="KW-0812">Transmembrane</keyword>
<evidence type="ECO:0000259" key="8">
    <source>
        <dbReference type="Pfam" id="PF02397"/>
    </source>
</evidence>
<keyword evidence="3" id="KW-0808">Transferase</keyword>
<feature type="transmembrane region" description="Helical" evidence="7">
    <location>
        <begin position="79"/>
        <end position="98"/>
    </location>
</feature>
<keyword evidence="10" id="KW-1185">Reference proteome</keyword>
<feature type="transmembrane region" description="Helical" evidence="7">
    <location>
        <begin position="259"/>
        <end position="280"/>
    </location>
</feature>
<reference evidence="9 10" key="1">
    <citation type="submission" date="2024-03" db="EMBL/GenBank/DDBJ databases">
        <title>Human intestinal bacterial collection.</title>
        <authorList>
            <person name="Pauvert C."/>
            <person name="Hitch T.C.A."/>
            <person name="Clavel T."/>
        </authorList>
    </citation>
    <scope>NUCLEOTIDE SEQUENCE [LARGE SCALE GENOMIC DNA]</scope>
    <source>
        <strain evidence="9 10">CLA-AA-H185</strain>
    </source>
</reference>
<gene>
    <name evidence="9" type="ORF">WMO43_10875</name>
</gene>
<dbReference type="NCBIfam" id="TIGR03025">
    <property type="entry name" value="EPS_sugtrans"/>
    <property type="match status" value="1"/>
</dbReference>
<evidence type="ECO:0000256" key="3">
    <source>
        <dbReference type="ARBA" id="ARBA00022679"/>
    </source>
</evidence>
<evidence type="ECO:0000256" key="5">
    <source>
        <dbReference type="ARBA" id="ARBA00022989"/>
    </source>
</evidence>
<comment type="similarity">
    <text evidence="2">Belongs to the bacterial sugar transferase family.</text>
</comment>
<feature type="transmembrane region" description="Helical" evidence="7">
    <location>
        <begin position="110"/>
        <end position="133"/>
    </location>
</feature>
<name>A0ABV1HF85_9FIRM</name>
<feature type="transmembrane region" description="Helical" evidence="7">
    <location>
        <begin position="12"/>
        <end position="32"/>
    </location>
</feature>
<organism evidence="9 10">
    <name type="scientific">Maccoyibacter intestinihominis</name>
    <dbReference type="NCBI Taxonomy" id="3133499"/>
    <lineage>
        <taxon>Bacteria</taxon>
        <taxon>Bacillati</taxon>
        <taxon>Bacillota</taxon>
        <taxon>Clostridia</taxon>
        <taxon>Lachnospirales</taxon>
        <taxon>Lachnospiraceae</taxon>
        <taxon>Maccoyibacter</taxon>
    </lineage>
</organism>
<dbReference type="EMBL" id="JBBMEX010000011">
    <property type="protein sequence ID" value="MEQ2558364.1"/>
    <property type="molecule type" value="Genomic_DNA"/>
</dbReference>
<dbReference type="Pfam" id="PF02397">
    <property type="entry name" value="Bac_transf"/>
    <property type="match status" value="1"/>
</dbReference>
<evidence type="ECO:0000313" key="9">
    <source>
        <dbReference type="EMBL" id="MEQ2558364.1"/>
    </source>
</evidence>
<keyword evidence="6 7" id="KW-0472">Membrane</keyword>
<dbReference type="Proteomes" id="UP001454489">
    <property type="component" value="Unassembled WGS sequence"/>
</dbReference>
<dbReference type="PANTHER" id="PTHR30576:SF20">
    <property type="entry name" value="QUINOVOSAMINEPHOSPHOTRANSFERAE-RELATED"/>
    <property type="match status" value="1"/>
</dbReference>
<keyword evidence="5 7" id="KW-1133">Transmembrane helix</keyword>
<comment type="caution">
    <text evidence="9">The sequence shown here is derived from an EMBL/GenBank/DDBJ whole genome shotgun (WGS) entry which is preliminary data.</text>
</comment>
<feature type="transmembrane region" description="Helical" evidence="7">
    <location>
        <begin position="47"/>
        <end position="67"/>
    </location>
</feature>
<evidence type="ECO:0000256" key="4">
    <source>
        <dbReference type="ARBA" id="ARBA00022692"/>
    </source>
</evidence>
<accession>A0ABV1HF85</accession>
<dbReference type="InterPro" id="IPR003362">
    <property type="entry name" value="Bact_transf"/>
</dbReference>
<protein>
    <submittedName>
        <fullName evidence="9">Exopolysaccharide biosynthesis polyprenyl glycosylphosphotransferase</fullName>
    </submittedName>
</protein>